<evidence type="ECO:0000256" key="6">
    <source>
        <dbReference type="SAM" id="MobiDB-lite"/>
    </source>
</evidence>
<dbReference type="GO" id="GO:0005634">
    <property type="term" value="C:nucleus"/>
    <property type="evidence" value="ECO:0007669"/>
    <property type="project" value="UniProtKB-SubCell"/>
</dbReference>
<protein>
    <recommendedName>
        <fullName evidence="5">Growth-regulating factor</fullName>
    </recommendedName>
</protein>
<dbReference type="GO" id="GO:0099402">
    <property type="term" value="P:plant organ development"/>
    <property type="evidence" value="ECO:0007669"/>
    <property type="project" value="UniProtKB-ARBA"/>
</dbReference>
<dbReference type="InterPro" id="IPR014978">
    <property type="entry name" value="Gln-Leu-Gln_QLQ"/>
</dbReference>
<feature type="short sequence motif" description="Bipartite nuclear localization signal" evidence="4">
    <location>
        <begin position="210"/>
        <end position="217"/>
    </location>
</feature>
<keyword evidence="5" id="KW-0805">Transcription regulation</keyword>
<proteinExistence type="inferred from homology"/>
<dbReference type="PROSITE" id="PS51667">
    <property type="entry name" value="WRC"/>
    <property type="match status" value="1"/>
</dbReference>
<dbReference type="Proteomes" id="UP000233551">
    <property type="component" value="Unassembled WGS sequence"/>
</dbReference>
<dbReference type="PANTHER" id="PTHR31602:SF42">
    <property type="entry name" value="GROWTH-REGULATING FACTOR 2"/>
    <property type="match status" value="1"/>
</dbReference>
<evidence type="ECO:0000313" key="9">
    <source>
        <dbReference type="EMBL" id="PKI71343.1"/>
    </source>
</evidence>
<dbReference type="SMART" id="SM00951">
    <property type="entry name" value="QLQ"/>
    <property type="match status" value="1"/>
</dbReference>
<evidence type="ECO:0000259" key="7">
    <source>
        <dbReference type="PROSITE" id="PS51666"/>
    </source>
</evidence>
<dbReference type="GO" id="GO:0006351">
    <property type="term" value="P:DNA-templated transcription"/>
    <property type="evidence" value="ECO:0007669"/>
    <property type="project" value="UniProtKB-UniRule"/>
</dbReference>
<dbReference type="EMBL" id="PGOL01000385">
    <property type="protein sequence ID" value="PKI71343.1"/>
    <property type="molecule type" value="Genomic_DNA"/>
</dbReference>
<keyword evidence="10" id="KW-1185">Reference proteome</keyword>
<comment type="similarity">
    <text evidence="2 5">Belongs to the GRF family.</text>
</comment>
<evidence type="ECO:0000256" key="3">
    <source>
        <dbReference type="ARBA" id="ARBA00023242"/>
    </source>
</evidence>
<dbReference type="PROSITE" id="PS51666">
    <property type="entry name" value="QLQ"/>
    <property type="match status" value="1"/>
</dbReference>
<evidence type="ECO:0000256" key="5">
    <source>
        <dbReference type="RuleBase" id="RU367127"/>
    </source>
</evidence>
<comment type="subcellular location">
    <subcellularLocation>
        <location evidence="1 4 5">Nucleus</location>
    </subcellularLocation>
</comment>
<sequence>MDGGVVGMESFSFEPGQFSAFEAKSKGFGSEPPEEQQWRATKVLRADDGLSVTKSTTPLHHGTPLMRSERMLSFASLRPEVTLLTKDAAGYGSFAGFRGPFSPSQWIELEHQALIYKYLNANIPVPSNLLIPLRRSFNPYGPSGSSAGSLHPNSCKSLSTSHLGWGSFHLGSSGSTDPDVGRCRRTDGKKWRCTREAVADQKYCDKHINRGRHRSRKPVEGQITGHAAAASGPANPKMVSVASSSSALVVGPTGGGLNNVFPPRQNEFDRMLDPRAHNLSVKSSTVSLKSDEQTAFTLLPDQEIPVEDSMQTEFGLVSSSSLINPSQTKSYVSFLDFADPDASNHQQPLHQFVDNWPKAQLDSPIITWPEDLKSDWTQLSMSIPMASSDISSSSSSPLRLSHELDPVQVGLGKSSDLLGTKSLKQSSCAPNSWGSPLGGPLGEVLINTSIGSSPTGVLQQNASFGSLSNSSSASSPIAQNTMVHESLSFCDDVFCPTIAAIPST</sequence>
<evidence type="ECO:0000259" key="8">
    <source>
        <dbReference type="PROSITE" id="PS51667"/>
    </source>
</evidence>
<dbReference type="Pfam" id="PF08880">
    <property type="entry name" value="QLQ"/>
    <property type="match status" value="1"/>
</dbReference>
<reference evidence="9 10" key="1">
    <citation type="submission" date="2017-11" db="EMBL/GenBank/DDBJ databases">
        <title>De-novo sequencing of pomegranate (Punica granatum L.) genome.</title>
        <authorList>
            <person name="Akparov Z."/>
            <person name="Amiraslanov A."/>
            <person name="Hajiyeva S."/>
            <person name="Abbasov M."/>
            <person name="Kaur K."/>
            <person name="Hamwieh A."/>
            <person name="Solovyev V."/>
            <person name="Salamov A."/>
            <person name="Braich B."/>
            <person name="Kosarev P."/>
            <person name="Mahmoud A."/>
            <person name="Hajiyev E."/>
            <person name="Babayeva S."/>
            <person name="Izzatullayeva V."/>
            <person name="Mammadov A."/>
            <person name="Mammadov A."/>
            <person name="Sharifova S."/>
            <person name="Ojaghi J."/>
            <person name="Eynullazada K."/>
            <person name="Bayramov B."/>
            <person name="Abdulazimova A."/>
            <person name="Shahmuradov I."/>
        </authorList>
    </citation>
    <scope>NUCLEOTIDE SEQUENCE [LARGE SCALE GENOMIC DNA]</scope>
    <source>
        <strain evidence="10">cv. AG2017</strain>
        <tissue evidence="9">Leaf</tissue>
    </source>
</reference>
<dbReference type="GO" id="GO:0006355">
    <property type="term" value="P:regulation of DNA-templated transcription"/>
    <property type="evidence" value="ECO:0007669"/>
    <property type="project" value="InterPro"/>
</dbReference>
<evidence type="ECO:0000256" key="4">
    <source>
        <dbReference type="PROSITE-ProRule" id="PRU01002"/>
    </source>
</evidence>
<feature type="short sequence motif" description="Bipartite nuclear localization signal" evidence="4">
    <location>
        <begin position="182"/>
        <end position="192"/>
    </location>
</feature>
<comment type="caution">
    <text evidence="9">The sequence shown here is derived from an EMBL/GenBank/DDBJ whole genome shotgun (WGS) entry which is preliminary data.</text>
</comment>
<feature type="domain" description="QLQ" evidence="7">
    <location>
        <begin position="100"/>
        <end position="135"/>
    </location>
</feature>
<keyword evidence="5" id="KW-0804">Transcription</keyword>
<comment type="function">
    <text evidence="5">Transcription activator.</text>
</comment>
<accession>A0A2I0KSR6</accession>
<dbReference type="STRING" id="22663.A0A2I0KSR6"/>
<dbReference type="PANTHER" id="PTHR31602">
    <property type="entry name" value="GROWTH-REGULATING FACTOR 5"/>
    <property type="match status" value="1"/>
</dbReference>
<keyword evidence="3 4" id="KW-0539">Nucleus</keyword>
<gene>
    <name evidence="9" type="ORF">CRG98_008343</name>
</gene>
<dbReference type="Pfam" id="PF08879">
    <property type="entry name" value="WRC"/>
    <property type="match status" value="1"/>
</dbReference>
<name>A0A2I0KSR6_PUNGR</name>
<feature type="region of interest" description="Disordered" evidence="6">
    <location>
        <begin position="209"/>
        <end position="237"/>
    </location>
</feature>
<dbReference type="GO" id="GO:0005524">
    <property type="term" value="F:ATP binding"/>
    <property type="evidence" value="ECO:0007669"/>
    <property type="project" value="UniProtKB-UniRule"/>
</dbReference>
<comment type="domain">
    <text evidence="5">The QLQ domain and WRC domain may be involved in protein-protein interaction and DNA-binding, respectively.</text>
</comment>
<dbReference type="AlphaFoldDB" id="A0A2I0KSR6"/>
<organism evidence="9 10">
    <name type="scientific">Punica granatum</name>
    <name type="common">Pomegranate</name>
    <dbReference type="NCBI Taxonomy" id="22663"/>
    <lineage>
        <taxon>Eukaryota</taxon>
        <taxon>Viridiplantae</taxon>
        <taxon>Streptophyta</taxon>
        <taxon>Embryophyta</taxon>
        <taxon>Tracheophyta</taxon>
        <taxon>Spermatophyta</taxon>
        <taxon>Magnoliopsida</taxon>
        <taxon>eudicotyledons</taxon>
        <taxon>Gunneridae</taxon>
        <taxon>Pentapetalae</taxon>
        <taxon>rosids</taxon>
        <taxon>malvids</taxon>
        <taxon>Myrtales</taxon>
        <taxon>Lythraceae</taxon>
        <taxon>Punica</taxon>
    </lineage>
</organism>
<feature type="domain" description="WRC" evidence="8">
    <location>
        <begin position="177"/>
        <end position="221"/>
    </location>
</feature>
<evidence type="ECO:0000256" key="1">
    <source>
        <dbReference type="ARBA" id="ARBA00004123"/>
    </source>
</evidence>
<evidence type="ECO:0000313" key="10">
    <source>
        <dbReference type="Proteomes" id="UP000233551"/>
    </source>
</evidence>
<evidence type="ECO:0000256" key="2">
    <source>
        <dbReference type="ARBA" id="ARBA00008122"/>
    </source>
</evidence>
<keyword evidence="5" id="KW-0010">Activator</keyword>
<dbReference type="InterPro" id="IPR014977">
    <property type="entry name" value="WRC_dom"/>
</dbReference>
<dbReference type="InterPro" id="IPR031137">
    <property type="entry name" value="GRF"/>
</dbReference>